<dbReference type="EMBL" id="MUYA01000002">
    <property type="protein sequence ID" value="OOS00572.1"/>
    <property type="molecule type" value="Genomic_DNA"/>
</dbReference>
<sequence>MKRNNENEKRENHLKRLFNHPDFLVIKGYLCIHKEQQERDKENHQLNEKANENNSLKDFLKTLNLTALLDFAYKNFHLLSVDVKVDLLNNVGFKLGAKNELFKEQNDAVFIKGNLFGNKSDFKAFIEIMTQGFSSENKKLVETSTNLLEQAWQQADTLEKKIELAKSLTQSSQFSKKPEVLTALFSLVSKDELANHPQLSQYINGAYMEKRDYIDPNFVIGLDKKYNIHQQEVEPTRAVNHSFKF</sequence>
<gene>
    <name evidence="1" type="ORF">B0187_01320</name>
</gene>
<name>A0A1T0AUT4_9PAST</name>
<accession>A0A1T0AUT4</accession>
<protein>
    <submittedName>
        <fullName evidence="1">Uncharacterized protein</fullName>
    </submittedName>
</protein>
<comment type="caution">
    <text evidence="1">The sequence shown here is derived from an EMBL/GenBank/DDBJ whole genome shotgun (WGS) entry which is preliminary data.</text>
</comment>
<dbReference type="AlphaFoldDB" id="A0A1T0AUT4"/>
<evidence type="ECO:0000313" key="2">
    <source>
        <dbReference type="Proteomes" id="UP000190867"/>
    </source>
</evidence>
<evidence type="ECO:0000313" key="1">
    <source>
        <dbReference type="EMBL" id="OOS00572.1"/>
    </source>
</evidence>
<dbReference type="Proteomes" id="UP000190867">
    <property type="component" value="Unassembled WGS sequence"/>
</dbReference>
<proteinExistence type="predicted"/>
<keyword evidence="2" id="KW-1185">Reference proteome</keyword>
<reference evidence="1 2" key="1">
    <citation type="submission" date="2017-02" db="EMBL/GenBank/DDBJ databases">
        <title>Draft genome sequence of Haemophilus paracuniculus CCUG 43573 type strain.</title>
        <authorList>
            <person name="Engstrom-Jakobsson H."/>
            <person name="Salva-Serra F."/>
            <person name="Thorell K."/>
            <person name="Gonzales-Siles L."/>
            <person name="Karlsson R."/>
            <person name="Boulund F."/>
            <person name="Engstrand L."/>
            <person name="Kristiansson E."/>
            <person name="Moore E."/>
        </authorList>
    </citation>
    <scope>NUCLEOTIDE SEQUENCE [LARGE SCALE GENOMIC DNA]</scope>
    <source>
        <strain evidence="1 2">CCUG 43573</strain>
    </source>
</reference>
<organism evidence="1 2">
    <name type="scientific">Haemophilus paracuniculus</name>
    <dbReference type="NCBI Taxonomy" id="734"/>
    <lineage>
        <taxon>Bacteria</taxon>
        <taxon>Pseudomonadati</taxon>
        <taxon>Pseudomonadota</taxon>
        <taxon>Gammaproteobacteria</taxon>
        <taxon>Pasteurellales</taxon>
        <taxon>Pasteurellaceae</taxon>
        <taxon>Haemophilus</taxon>
    </lineage>
</organism>